<keyword evidence="2" id="KW-0863">Zinc-finger</keyword>
<feature type="region of interest" description="Disordered" evidence="5">
    <location>
        <begin position="25"/>
        <end position="44"/>
    </location>
</feature>
<dbReference type="InterPro" id="IPR020458">
    <property type="entry name" value="Znf_DskA_TraR_CS"/>
</dbReference>
<dbReference type="Gene3D" id="1.20.120.910">
    <property type="entry name" value="DksA, coiled-coil domain"/>
    <property type="match status" value="1"/>
</dbReference>
<evidence type="ECO:0000259" key="6">
    <source>
        <dbReference type="Pfam" id="PF01258"/>
    </source>
</evidence>
<dbReference type="Proteomes" id="UP000315439">
    <property type="component" value="Unassembled WGS sequence"/>
</dbReference>
<dbReference type="SUPFAM" id="SSF109635">
    <property type="entry name" value="DnaK suppressor protein DksA, alpha-hairpin domain"/>
    <property type="match status" value="1"/>
</dbReference>
<keyword evidence="3" id="KW-0862">Zinc</keyword>
<feature type="zinc finger region" description="dksA C4-type" evidence="4">
    <location>
        <begin position="82"/>
        <end position="106"/>
    </location>
</feature>
<comment type="caution">
    <text evidence="8">The sequence shown here is derived from an EMBL/GenBank/DDBJ whole genome shotgun (WGS) entry which is preliminary data.</text>
</comment>
<reference evidence="8 9" key="1">
    <citation type="submission" date="2019-07" db="EMBL/GenBank/DDBJ databases">
        <title>Draft genome for Aliikangiella sp. M105.</title>
        <authorList>
            <person name="Wang G."/>
        </authorList>
    </citation>
    <scope>NUCLEOTIDE SEQUENCE [LARGE SCALE GENOMIC DNA]</scope>
    <source>
        <strain evidence="8 9">M105</strain>
    </source>
</reference>
<evidence type="ECO:0000256" key="3">
    <source>
        <dbReference type="ARBA" id="ARBA00022833"/>
    </source>
</evidence>
<protein>
    <submittedName>
        <fullName evidence="8">TraR/DksA family transcriptional regulator</fullName>
    </submittedName>
</protein>
<evidence type="ECO:0000313" key="9">
    <source>
        <dbReference type="Proteomes" id="UP000315439"/>
    </source>
</evidence>
<dbReference type="InterPro" id="IPR048487">
    <property type="entry name" value="DksA-like_N"/>
</dbReference>
<dbReference type="Pfam" id="PF21173">
    <property type="entry name" value="DksA-like_N"/>
    <property type="match status" value="1"/>
</dbReference>
<dbReference type="Pfam" id="PF01258">
    <property type="entry name" value="zf-dskA_traR"/>
    <property type="match status" value="1"/>
</dbReference>
<dbReference type="InterPro" id="IPR037187">
    <property type="entry name" value="DnaK_N"/>
</dbReference>
<evidence type="ECO:0000256" key="1">
    <source>
        <dbReference type="ARBA" id="ARBA00022723"/>
    </source>
</evidence>
<dbReference type="GO" id="GO:0008270">
    <property type="term" value="F:zinc ion binding"/>
    <property type="evidence" value="ECO:0007669"/>
    <property type="project" value="UniProtKB-KW"/>
</dbReference>
<dbReference type="InterPro" id="IPR000962">
    <property type="entry name" value="Znf_DskA_TraR"/>
</dbReference>
<evidence type="ECO:0000256" key="4">
    <source>
        <dbReference type="PROSITE-ProRule" id="PRU00510"/>
    </source>
</evidence>
<dbReference type="RefSeq" id="WP_142892699.1">
    <property type="nucleotide sequence ID" value="NZ_ML660162.1"/>
</dbReference>
<gene>
    <name evidence="8" type="ORF">FLL46_06585</name>
</gene>
<proteinExistence type="predicted"/>
<dbReference type="EMBL" id="VIKS01000004">
    <property type="protein sequence ID" value="TQV88190.1"/>
    <property type="molecule type" value="Genomic_DNA"/>
</dbReference>
<keyword evidence="1" id="KW-0479">Metal-binding</keyword>
<name>A0A545UFE1_9GAMM</name>
<feature type="domain" description="DnaK suppressor protein-like N-terminal" evidence="7">
    <location>
        <begin position="8"/>
        <end position="74"/>
    </location>
</feature>
<sequence>MDPIEKLKRNLQNRKEELESRIKSINADISHQNQPLSNDWSEQAVERENDEVLEALGNASQKEIAQINLALKRIESGHYQTCENCAEPIPIKRLELIPHTIYCTRCAEEIESSGNAH</sequence>
<keyword evidence="9" id="KW-1185">Reference proteome</keyword>
<dbReference type="SUPFAM" id="SSF57716">
    <property type="entry name" value="Glucocorticoid receptor-like (DNA-binding domain)"/>
    <property type="match status" value="1"/>
</dbReference>
<feature type="compositionally biased region" description="Polar residues" evidence="5">
    <location>
        <begin position="27"/>
        <end position="41"/>
    </location>
</feature>
<dbReference type="PANTHER" id="PTHR33823:SF4">
    <property type="entry name" value="GENERAL STRESS PROTEIN 16O"/>
    <property type="match status" value="1"/>
</dbReference>
<dbReference type="PROSITE" id="PS51128">
    <property type="entry name" value="ZF_DKSA_2"/>
    <property type="match status" value="1"/>
</dbReference>
<evidence type="ECO:0000256" key="2">
    <source>
        <dbReference type="ARBA" id="ARBA00022771"/>
    </source>
</evidence>
<organism evidence="8 9">
    <name type="scientific">Aliikangiella coralliicola</name>
    <dbReference type="NCBI Taxonomy" id="2592383"/>
    <lineage>
        <taxon>Bacteria</taxon>
        <taxon>Pseudomonadati</taxon>
        <taxon>Pseudomonadota</taxon>
        <taxon>Gammaproteobacteria</taxon>
        <taxon>Oceanospirillales</taxon>
        <taxon>Pleioneaceae</taxon>
        <taxon>Aliikangiella</taxon>
    </lineage>
</organism>
<evidence type="ECO:0000256" key="5">
    <source>
        <dbReference type="SAM" id="MobiDB-lite"/>
    </source>
</evidence>
<dbReference type="PANTHER" id="PTHR33823">
    <property type="entry name" value="RNA POLYMERASE-BINDING TRANSCRIPTION FACTOR DKSA-RELATED"/>
    <property type="match status" value="1"/>
</dbReference>
<evidence type="ECO:0000313" key="8">
    <source>
        <dbReference type="EMBL" id="TQV88190.1"/>
    </source>
</evidence>
<dbReference type="PROSITE" id="PS01102">
    <property type="entry name" value="ZF_DKSA_1"/>
    <property type="match status" value="1"/>
</dbReference>
<evidence type="ECO:0000259" key="7">
    <source>
        <dbReference type="Pfam" id="PF21173"/>
    </source>
</evidence>
<accession>A0A545UFE1</accession>
<dbReference type="AlphaFoldDB" id="A0A545UFE1"/>
<feature type="domain" description="Zinc finger DksA/TraR C4-type" evidence="6">
    <location>
        <begin position="79"/>
        <end position="111"/>
    </location>
</feature>
<dbReference type="OrthoDB" id="6064855at2"/>